<dbReference type="AlphaFoldDB" id="A0A4C1SRX5"/>
<reference evidence="2 3" key="1">
    <citation type="journal article" date="2019" name="Commun. Biol.">
        <title>The bagworm genome reveals a unique fibroin gene that provides high tensile strength.</title>
        <authorList>
            <person name="Kono N."/>
            <person name="Nakamura H."/>
            <person name="Ohtoshi R."/>
            <person name="Tomita M."/>
            <person name="Numata K."/>
            <person name="Arakawa K."/>
        </authorList>
    </citation>
    <scope>NUCLEOTIDE SEQUENCE [LARGE SCALE GENOMIC DNA]</scope>
</reference>
<feature type="region of interest" description="Disordered" evidence="1">
    <location>
        <begin position="155"/>
        <end position="174"/>
    </location>
</feature>
<gene>
    <name evidence="2" type="ORF">EVAR_74745_1</name>
</gene>
<feature type="region of interest" description="Disordered" evidence="1">
    <location>
        <begin position="1"/>
        <end position="80"/>
    </location>
</feature>
<feature type="region of interest" description="Disordered" evidence="1">
    <location>
        <begin position="185"/>
        <end position="236"/>
    </location>
</feature>
<dbReference type="EMBL" id="BGZK01000012">
    <property type="protein sequence ID" value="GBP03950.1"/>
    <property type="molecule type" value="Genomic_DNA"/>
</dbReference>
<feature type="compositionally biased region" description="Basic and acidic residues" evidence="1">
    <location>
        <begin position="205"/>
        <end position="217"/>
    </location>
</feature>
<name>A0A4C1SRX5_EUMVA</name>
<feature type="compositionally biased region" description="Gly residues" evidence="1">
    <location>
        <begin position="227"/>
        <end position="236"/>
    </location>
</feature>
<dbReference type="Proteomes" id="UP000299102">
    <property type="component" value="Unassembled WGS sequence"/>
</dbReference>
<feature type="compositionally biased region" description="Pro residues" evidence="1">
    <location>
        <begin position="190"/>
        <end position="199"/>
    </location>
</feature>
<evidence type="ECO:0000256" key="1">
    <source>
        <dbReference type="SAM" id="MobiDB-lite"/>
    </source>
</evidence>
<sequence>MRTAAPLHAPRAAPRRSNANHSEPVPSPAKTIGRGVRRGALSALGEGTRAEGAGEREASTLRAVGTTRDSRQQRRGRSPPCALGLRNFNVVTISAESFEVCRIGLLELVYHVSPVDVLDGFQHPADDVSTERIFQDMVAIDSVVQRRAAGGARRRHARKWCSGQRPRETGARPPVFTNFRFVTRTCHSSSPPPPPPVPPLSAHMSADRSRDASRGGDETAAYKGDGGKGGGGGGAP</sequence>
<evidence type="ECO:0000313" key="3">
    <source>
        <dbReference type="Proteomes" id="UP000299102"/>
    </source>
</evidence>
<feature type="compositionally biased region" description="Basic and acidic residues" evidence="1">
    <location>
        <begin position="48"/>
        <end position="59"/>
    </location>
</feature>
<keyword evidence="3" id="KW-1185">Reference proteome</keyword>
<feature type="compositionally biased region" description="Low complexity" evidence="1">
    <location>
        <begin position="1"/>
        <end position="22"/>
    </location>
</feature>
<organism evidence="2 3">
    <name type="scientific">Eumeta variegata</name>
    <name type="common">Bagworm moth</name>
    <name type="synonym">Eumeta japonica</name>
    <dbReference type="NCBI Taxonomy" id="151549"/>
    <lineage>
        <taxon>Eukaryota</taxon>
        <taxon>Metazoa</taxon>
        <taxon>Ecdysozoa</taxon>
        <taxon>Arthropoda</taxon>
        <taxon>Hexapoda</taxon>
        <taxon>Insecta</taxon>
        <taxon>Pterygota</taxon>
        <taxon>Neoptera</taxon>
        <taxon>Endopterygota</taxon>
        <taxon>Lepidoptera</taxon>
        <taxon>Glossata</taxon>
        <taxon>Ditrysia</taxon>
        <taxon>Tineoidea</taxon>
        <taxon>Psychidae</taxon>
        <taxon>Oiketicinae</taxon>
        <taxon>Eumeta</taxon>
    </lineage>
</organism>
<accession>A0A4C1SRX5</accession>
<protein>
    <submittedName>
        <fullName evidence="2">Uncharacterized protein</fullName>
    </submittedName>
</protein>
<proteinExistence type="predicted"/>
<comment type="caution">
    <text evidence="2">The sequence shown here is derived from an EMBL/GenBank/DDBJ whole genome shotgun (WGS) entry which is preliminary data.</text>
</comment>
<evidence type="ECO:0000313" key="2">
    <source>
        <dbReference type="EMBL" id="GBP03950.1"/>
    </source>
</evidence>